<name>A0A1I5TPF8_9GAMM</name>
<organism evidence="3 4">
    <name type="scientific">Geopseudomonas sagittaria</name>
    <dbReference type="NCBI Taxonomy" id="1135990"/>
    <lineage>
        <taxon>Bacteria</taxon>
        <taxon>Pseudomonadati</taxon>
        <taxon>Pseudomonadota</taxon>
        <taxon>Gammaproteobacteria</taxon>
        <taxon>Pseudomonadales</taxon>
        <taxon>Pseudomonadaceae</taxon>
        <taxon>Geopseudomonas</taxon>
    </lineage>
</organism>
<sequence>MRLLRLLLQLLILALFLPILFLITVQRPLELGVLVAASGLFIFLLLLTLLLREHTAKRIDPRRDISSKVLGPSSPSPAAAWRCSPG</sequence>
<evidence type="ECO:0000313" key="3">
    <source>
        <dbReference type="EMBL" id="SFP84929.1"/>
    </source>
</evidence>
<keyword evidence="2" id="KW-0472">Membrane</keyword>
<dbReference type="RefSeq" id="WP_092430771.1">
    <property type="nucleotide sequence ID" value="NZ_FOXM01000006.1"/>
</dbReference>
<dbReference type="Proteomes" id="UP000243084">
    <property type="component" value="Unassembled WGS sequence"/>
</dbReference>
<keyword evidence="4" id="KW-1185">Reference proteome</keyword>
<keyword evidence="2" id="KW-0812">Transmembrane</keyword>
<dbReference type="EMBL" id="FOXM01000006">
    <property type="protein sequence ID" value="SFP84929.1"/>
    <property type="molecule type" value="Genomic_DNA"/>
</dbReference>
<evidence type="ECO:0000313" key="4">
    <source>
        <dbReference type="Proteomes" id="UP000243084"/>
    </source>
</evidence>
<evidence type="ECO:0000256" key="1">
    <source>
        <dbReference type="SAM" id="MobiDB-lite"/>
    </source>
</evidence>
<dbReference type="AlphaFoldDB" id="A0A1I5TPF8"/>
<feature type="region of interest" description="Disordered" evidence="1">
    <location>
        <begin position="65"/>
        <end position="86"/>
    </location>
</feature>
<accession>A0A1I5TPF8</accession>
<reference evidence="4" key="1">
    <citation type="submission" date="2016-10" db="EMBL/GenBank/DDBJ databases">
        <authorList>
            <person name="Varghese N."/>
            <person name="Submissions S."/>
        </authorList>
    </citation>
    <scope>NUCLEOTIDE SEQUENCE [LARGE SCALE GENOMIC DNA]</scope>
    <source>
        <strain evidence="4">JCM 18195</strain>
    </source>
</reference>
<evidence type="ECO:0000256" key="2">
    <source>
        <dbReference type="SAM" id="Phobius"/>
    </source>
</evidence>
<keyword evidence="2" id="KW-1133">Transmembrane helix</keyword>
<gene>
    <name evidence="3" type="ORF">SAMN05216229_106225</name>
</gene>
<proteinExistence type="predicted"/>
<protein>
    <submittedName>
        <fullName evidence="3">Uncharacterized protein</fullName>
    </submittedName>
</protein>
<feature type="transmembrane region" description="Helical" evidence="2">
    <location>
        <begin position="32"/>
        <end position="51"/>
    </location>
</feature>